<dbReference type="Pfam" id="PF15210">
    <property type="entry name" value="SFTA2"/>
    <property type="match status" value="1"/>
</dbReference>
<accession>A0A7J7RKU5</accession>
<keyword evidence="3" id="KW-1185">Reference proteome</keyword>
<evidence type="ECO:0000313" key="2">
    <source>
        <dbReference type="EMBL" id="KAF6276761.1"/>
    </source>
</evidence>
<dbReference type="Proteomes" id="UP000527355">
    <property type="component" value="Unassembled WGS sequence"/>
</dbReference>
<evidence type="ECO:0000313" key="3">
    <source>
        <dbReference type="Proteomes" id="UP000527355"/>
    </source>
</evidence>
<dbReference type="EMBL" id="JABWUV010000026">
    <property type="protein sequence ID" value="KAF6276761.1"/>
    <property type="molecule type" value="Genomic_DNA"/>
</dbReference>
<evidence type="ECO:0000256" key="1">
    <source>
        <dbReference type="SAM" id="MobiDB-lite"/>
    </source>
</evidence>
<dbReference type="InterPro" id="IPR028198">
    <property type="entry name" value="SFTA2"/>
</dbReference>
<sequence length="131" mass="13862">MRAQAWVRPRQPAGPASMKEAPVLRIGCRRQASKERPAGSGASAIHLRSAVATMGARLPLFLLLTLLGSSQGAGPGMTLRLKLKDSFVANSSYGSSFLELLQKLCLLLHLPPGTRVTPRQAGSPHHVTCAG</sequence>
<dbReference type="PANTHER" id="PTHR38500">
    <property type="entry name" value="SURFACTANT-ASSOCIATED PROTEIN 2"/>
    <property type="match status" value="1"/>
</dbReference>
<feature type="region of interest" description="Disordered" evidence="1">
    <location>
        <begin position="1"/>
        <end position="20"/>
    </location>
</feature>
<dbReference type="PANTHER" id="PTHR38500:SF1">
    <property type="entry name" value="SURFACTANT-ASSOCIATED PROTEIN 2"/>
    <property type="match status" value="1"/>
</dbReference>
<protein>
    <submittedName>
        <fullName evidence="2">Surfactant associated 2</fullName>
    </submittedName>
</protein>
<proteinExistence type="predicted"/>
<dbReference type="AlphaFoldDB" id="A0A7J7RKU5"/>
<reference evidence="2 3" key="1">
    <citation type="journal article" date="2020" name="Nature">
        <title>Six reference-quality genomes reveal evolution of bat adaptations.</title>
        <authorList>
            <person name="Jebb D."/>
            <person name="Huang Z."/>
            <person name="Pippel M."/>
            <person name="Hughes G.M."/>
            <person name="Lavrichenko K."/>
            <person name="Devanna P."/>
            <person name="Winkler S."/>
            <person name="Jermiin L.S."/>
            <person name="Skirmuntt E.C."/>
            <person name="Katzourakis A."/>
            <person name="Burkitt-Gray L."/>
            <person name="Ray D.A."/>
            <person name="Sullivan K.A.M."/>
            <person name="Roscito J.G."/>
            <person name="Kirilenko B.M."/>
            <person name="Davalos L.M."/>
            <person name="Corthals A.P."/>
            <person name="Power M.L."/>
            <person name="Jones G."/>
            <person name="Ransome R.D."/>
            <person name="Dechmann D.K.N."/>
            <person name="Locatelli A.G."/>
            <person name="Puechmaille S.J."/>
            <person name="Fedrigo O."/>
            <person name="Jarvis E.D."/>
            <person name="Hiller M."/>
            <person name="Vernes S.C."/>
            <person name="Myers E.W."/>
            <person name="Teeling E.C."/>
        </authorList>
    </citation>
    <scope>NUCLEOTIDE SEQUENCE [LARGE SCALE GENOMIC DNA]</scope>
    <source>
        <strain evidence="2">MMyoMyo1</strain>
        <tissue evidence="2">Flight muscle</tissue>
    </source>
</reference>
<organism evidence="2 3">
    <name type="scientific">Myotis myotis</name>
    <name type="common">Greater mouse-eared bat</name>
    <name type="synonym">Vespertilio myotis</name>
    <dbReference type="NCBI Taxonomy" id="51298"/>
    <lineage>
        <taxon>Eukaryota</taxon>
        <taxon>Metazoa</taxon>
        <taxon>Chordata</taxon>
        <taxon>Craniata</taxon>
        <taxon>Vertebrata</taxon>
        <taxon>Euteleostomi</taxon>
        <taxon>Mammalia</taxon>
        <taxon>Eutheria</taxon>
        <taxon>Laurasiatheria</taxon>
        <taxon>Chiroptera</taxon>
        <taxon>Yangochiroptera</taxon>
        <taxon>Vespertilionidae</taxon>
        <taxon>Myotis</taxon>
    </lineage>
</organism>
<name>A0A7J7RKU5_MYOMY</name>
<dbReference type="VEuPathDB" id="HostDB:GeneID_118679634"/>
<gene>
    <name evidence="2" type="ORF">mMyoMyo1_017357</name>
</gene>
<comment type="caution">
    <text evidence="2">The sequence shown here is derived from an EMBL/GenBank/DDBJ whole genome shotgun (WGS) entry which is preliminary data.</text>
</comment>